<dbReference type="PANTHER" id="PTHR47752">
    <property type="entry name" value="HTH-TYPE TRANSCRIPTIONAL REPRESSOR FABR"/>
    <property type="match status" value="1"/>
</dbReference>
<dbReference type="SUPFAM" id="SSF46689">
    <property type="entry name" value="Homeodomain-like"/>
    <property type="match status" value="1"/>
</dbReference>
<dbReference type="PROSITE" id="PS50977">
    <property type="entry name" value="HTH_TETR_2"/>
    <property type="match status" value="1"/>
</dbReference>
<reference evidence="6 7" key="1">
    <citation type="submission" date="2016-01" db="EMBL/GenBank/DDBJ databases">
        <title>Annotation of Pseudomonas oryzihabitans USDA-ARS-USMARC-56511.</title>
        <authorList>
            <person name="Harhay G.P."/>
            <person name="Harhay D.M."/>
            <person name="Smith T.P.L."/>
            <person name="Bono J.L."/>
            <person name="Heaton M.P."/>
            <person name="Clawson M.L."/>
            <person name="Chitko-Mckown C.G."/>
            <person name="Capik S.F."/>
            <person name="DeDonder K.D."/>
            <person name="Apley M.D."/>
            <person name="Lubbers B.V."/>
            <person name="White B.J."/>
            <person name="Larson R.L."/>
        </authorList>
    </citation>
    <scope>NUCLEOTIDE SEQUENCE [LARGE SCALE GENOMIC DNA]</scope>
    <source>
        <strain evidence="6 7">USDA-ARS-USMARC-56511</strain>
    </source>
</reference>
<dbReference type="EMBL" id="CP013987">
    <property type="protein sequence ID" value="ALZ83117.1"/>
    <property type="molecule type" value="Genomic_DNA"/>
</dbReference>
<keyword evidence="3" id="KW-0804">Transcription</keyword>
<dbReference type="InterPro" id="IPR009057">
    <property type="entry name" value="Homeodomain-like_sf"/>
</dbReference>
<gene>
    <name evidence="6" type="ORF">APT59_02465</name>
</gene>
<feature type="DNA-binding region" description="H-T-H motif" evidence="4">
    <location>
        <begin position="33"/>
        <end position="52"/>
    </location>
</feature>
<evidence type="ECO:0000256" key="4">
    <source>
        <dbReference type="PROSITE-ProRule" id="PRU00335"/>
    </source>
</evidence>
<evidence type="ECO:0000256" key="2">
    <source>
        <dbReference type="ARBA" id="ARBA00023125"/>
    </source>
</evidence>
<dbReference type="AlphaFoldDB" id="A0A0U4WM36"/>
<dbReference type="PANTHER" id="PTHR47752:SF1">
    <property type="entry name" value="HTH-TYPE TRANSCRIPTIONAL REPRESSOR FABR"/>
    <property type="match status" value="1"/>
</dbReference>
<dbReference type="GO" id="GO:0003677">
    <property type="term" value="F:DNA binding"/>
    <property type="evidence" value="ECO:0007669"/>
    <property type="project" value="UniProtKB-UniRule"/>
</dbReference>
<dbReference type="KEGG" id="por:APT59_02465"/>
<dbReference type="InterPro" id="IPR050692">
    <property type="entry name" value="HTH_transcr_repressor_FabR"/>
</dbReference>
<evidence type="ECO:0000256" key="3">
    <source>
        <dbReference type="ARBA" id="ARBA00023163"/>
    </source>
</evidence>
<dbReference type="Gene3D" id="1.10.10.60">
    <property type="entry name" value="Homeodomain-like"/>
    <property type="match status" value="1"/>
</dbReference>
<name>A0A0U4WM36_9PSED</name>
<accession>A0A0U4WM36</accession>
<dbReference type="Pfam" id="PF00440">
    <property type="entry name" value="TetR_N"/>
    <property type="match status" value="1"/>
</dbReference>
<proteinExistence type="predicted"/>
<dbReference type="InterPro" id="IPR001647">
    <property type="entry name" value="HTH_TetR"/>
</dbReference>
<feature type="domain" description="HTH tetR-type" evidence="5">
    <location>
        <begin position="10"/>
        <end position="70"/>
    </location>
</feature>
<dbReference type="OrthoDB" id="8617654at2"/>
<keyword evidence="1" id="KW-0805">Transcription regulation</keyword>
<organism evidence="6 7">
    <name type="scientific">Pseudomonas oryzihabitans</name>
    <dbReference type="NCBI Taxonomy" id="47885"/>
    <lineage>
        <taxon>Bacteria</taxon>
        <taxon>Pseudomonadati</taxon>
        <taxon>Pseudomonadota</taxon>
        <taxon>Gammaproteobacteria</taxon>
        <taxon>Pseudomonadales</taxon>
        <taxon>Pseudomonadaceae</taxon>
        <taxon>Pseudomonas</taxon>
    </lineage>
</organism>
<dbReference type="RefSeq" id="WP_059313394.1">
    <property type="nucleotide sequence ID" value="NZ_CP013987.1"/>
</dbReference>
<dbReference type="InterPro" id="IPR054129">
    <property type="entry name" value="DesT_TetR_C"/>
</dbReference>
<dbReference type="Pfam" id="PF21943">
    <property type="entry name" value="TetR_C_46"/>
    <property type="match status" value="1"/>
</dbReference>
<evidence type="ECO:0000256" key="1">
    <source>
        <dbReference type="ARBA" id="ARBA00023015"/>
    </source>
</evidence>
<dbReference type="Gene3D" id="1.10.357.10">
    <property type="entry name" value="Tetracycline Repressor, domain 2"/>
    <property type="match status" value="1"/>
</dbReference>
<dbReference type="Proteomes" id="UP000064137">
    <property type="component" value="Chromosome"/>
</dbReference>
<protein>
    <submittedName>
        <fullName evidence="6">TetR family transcriptional regulator</fullName>
    </submittedName>
</protein>
<evidence type="ECO:0000313" key="6">
    <source>
        <dbReference type="EMBL" id="ALZ83117.1"/>
    </source>
</evidence>
<evidence type="ECO:0000313" key="7">
    <source>
        <dbReference type="Proteomes" id="UP000064137"/>
    </source>
</evidence>
<keyword evidence="2 4" id="KW-0238">DNA-binding</keyword>
<evidence type="ECO:0000259" key="5">
    <source>
        <dbReference type="PROSITE" id="PS50977"/>
    </source>
</evidence>
<sequence>MSIRAQQKLQTRQALLESARLLMNSGRGFGSLSLREVSRQAGIVPAGFYRHFADMEAFGLALVAEVGDTFRAALRQVRHHELQQRGMIEASVEIFLRAVGDNRDQFLFLAREQYGGSLAVRQAIADLRQRITQDLARDLLALGRLPHLTPSQIDVLADLVVKTVFATLPELIDPPPAATPRHLWPAAKMVQQLKLILIGSKHWRRTERTDAPKEGIGLLASAMAHQIGAT</sequence>
<dbReference type="FunFam" id="1.10.10.60:FF:000034">
    <property type="entry name" value="HTH-type transcriptional repressor FabR"/>
    <property type="match status" value="1"/>
</dbReference>